<dbReference type="PhylomeDB" id="A0A0G4H5K9"/>
<gene>
    <name evidence="1" type="ORF">Cvel_24770</name>
</gene>
<evidence type="ECO:0008006" key="2">
    <source>
        <dbReference type="Google" id="ProtNLM"/>
    </source>
</evidence>
<evidence type="ECO:0000313" key="1">
    <source>
        <dbReference type="EMBL" id="CEM39074.1"/>
    </source>
</evidence>
<dbReference type="VEuPathDB" id="CryptoDB:Cvel_24770"/>
<protein>
    <recommendedName>
        <fullName evidence="2">Reverse transcriptase Ty1/copia-type domain-containing protein</fullName>
    </recommendedName>
</protein>
<accession>A0A0G4H5K9</accession>
<organism evidence="1">
    <name type="scientific">Chromera velia CCMP2878</name>
    <dbReference type="NCBI Taxonomy" id="1169474"/>
    <lineage>
        <taxon>Eukaryota</taxon>
        <taxon>Sar</taxon>
        <taxon>Alveolata</taxon>
        <taxon>Colpodellida</taxon>
        <taxon>Chromeraceae</taxon>
        <taxon>Chromera</taxon>
    </lineage>
</organism>
<dbReference type="AlphaFoldDB" id="A0A0G4H5K9"/>
<proteinExistence type="predicted"/>
<name>A0A0G4H5K9_9ALVE</name>
<sequence length="206" mass="23063">MYEEEMSRFKKGSTQLPVTKEEIDSRSHKLAAVKVWLVNILAISNRMLGRRVKRNEVRAVVGIGWRCTWKKMEDGGRKPKVRFFAKGFLDGRLIDTYVGTPSIAGINTVCLFIVSIDIQMGAADITAAFLTSKDHNAKRVGATLPSVLPRVPDENPVKDIYSRPLVGRRILFPPPILSVDGLEWCVYDHEGGNEAMRTFVSSSSKR</sequence>
<reference evidence="1" key="1">
    <citation type="submission" date="2014-11" db="EMBL/GenBank/DDBJ databases">
        <authorList>
            <person name="Otto D Thomas"/>
            <person name="Naeem Raeece"/>
        </authorList>
    </citation>
    <scope>NUCLEOTIDE SEQUENCE</scope>
</reference>
<dbReference type="EMBL" id="CDMZ01001902">
    <property type="protein sequence ID" value="CEM39074.1"/>
    <property type="molecule type" value="Genomic_DNA"/>
</dbReference>